<dbReference type="InterPro" id="IPR001789">
    <property type="entry name" value="Sig_transdc_resp-reg_receiver"/>
</dbReference>
<dbReference type="SUPFAM" id="SSF52172">
    <property type="entry name" value="CheY-like"/>
    <property type="match status" value="1"/>
</dbReference>
<keyword evidence="3" id="KW-0597">Phosphoprotein</keyword>
<feature type="domain" description="HD-GYP" evidence="5">
    <location>
        <begin position="146"/>
        <end position="357"/>
    </location>
</feature>
<protein>
    <recommendedName>
        <fullName evidence="1">Stage 0 sporulation protein A homolog</fullName>
    </recommendedName>
</protein>
<feature type="modified residue" description="4-aspartylphosphate" evidence="3">
    <location>
        <position position="52"/>
    </location>
</feature>
<evidence type="ECO:0000313" key="7">
    <source>
        <dbReference type="Proteomes" id="UP000622405"/>
    </source>
</evidence>
<dbReference type="CDD" id="cd00077">
    <property type="entry name" value="HDc"/>
    <property type="match status" value="1"/>
</dbReference>
<dbReference type="Proteomes" id="UP000622405">
    <property type="component" value="Unassembled WGS sequence"/>
</dbReference>
<keyword evidence="7" id="KW-1185">Reference proteome</keyword>
<comment type="function">
    <text evidence="2">May play the central regulatory role in sporulation. It may be an element of the effector pathway responsible for the activation of sporulation genes in response to nutritional stress. Spo0A may act in concert with spo0H (a sigma factor) to control the expression of some genes that are critical to the sporulation process.</text>
</comment>
<dbReference type="Pfam" id="PF13487">
    <property type="entry name" value="HD_5"/>
    <property type="match status" value="1"/>
</dbReference>
<dbReference type="RefSeq" id="WP_186893374.1">
    <property type="nucleotide sequence ID" value="NZ_WJBE01000002.1"/>
</dbReference>
<dbReference type="Pfam" id="PF00072">
    <property type="entry name" value="Response_reg"/>
    <property type="match status" value="1"/>
</dbReference>
<dbReference type="EMBL" id="WJBE01000002">
    <property type="protein sequence ID" value="MBC3898772.1"/>
    <property type="molecule type" value="Genomic_DNA"/>
</dbReference>
<dbReference type="Gene3D" id="3.40.50.2300">
    <property type="match status" value="1"/>
</dbReference>
<dbReference type="PROSITE" id="PS51832">
    <property type="entry name" value="HD_GYP"/>
    <property type="match status" value="1"/>
</dbReference>
<gene>
    <name evidence="6" type="ORF">GH811_03980</name>
</gene>
<dbReference type="Gene3D" id="1.10.3210.10">
    <property type="entry name" value="Hypothetical protein af1432"/>
    <property type="match status" value="1"/>
</dbReference>
<organism evidence="6 7">
    <name type="scientific">Acetobacterium malicum</name>
    <dbReference type="NCBI Taxonomy" id="52692"/>
    <lineage>
        <taxon>Bacteria</taxon>
        <taxon>Bacillati</taxon>
        <taxon>Bacillota</taxon>
        <taxon>Clostridia</taxon>
        <taxon>Eubacteriales</taxon>
        <taxon>Eubacteriaceae</taxon>
        <taxon>Acetobacterium</taxon>
    </lineage>
</organism>
<reference evidence="6 7" key="1">
    <citation type="journal article" date="2020" name="mSystems">
        <title>Defining Genomic and Predicted Metabolic Features of the Acetobacterium Genus.</title>
        <authorList>
            <person name="Ross D.E."/>
            <person name="Marshall C.W."/>
            <person name="Gulliver D."/>
            <person name="May H.D."/>
            <person name="Norman R.S."/>
        </authorList>
    </citation>
    <scope>NUCLEOTIDE SEQUENCE [LARGE SCALE GENOMIC DNA]</scope>
    <source>
        <strain evidence="6 7">DSM 4132</strain>
    </source>
</reference>
<dbReference type="InterPro" id="IPR052020">
    <property type="entry name" value="Cyclic_di-GMP/3'3'-cGAMP_PDE"/>
</dbReference>
<dbReference type="PROSITE" id="PS50110">
    <property type="entry name" value="RESPONSE_REGULATORY"/>
    <property type="match status" value="1"/>
</dbReference>
<evidence type="ECO:0000259" key="4">
    <source>
        <dbReference type="PROSITE" id="PS50110"/>
    </source>
</evidence>
<proteinExistence type="predicted"/>
<accession>A0ABR6YUA2</accession>
<evidence type="ECO:0000256" key="3">
    <source>
        <dbReference type="PROSITE-ProRule" id="PRU00169"/>
    </source>
</evidence>
<dbReference type="InterPro" id="IPR011006">
    <property type="entry name" value="CheY-like_superfamily"/>
</dbReference>
<feature type="domain" description="Response regulatory" evidence="4">
    <location>
        <begin position="4"/>
        <end position="119"/>
    </location>
</feature>
<dbReference type="PANTHER" id="PTHR45228">
    <property type="entry name" value="CYCLIC DI-GMP PHOSPHODIESTERASE TM_0186-RELATED"/>
    <property type="match status" value="1"/>
</dbReference>
<comment type="caution">
    <text evidence="6">The sequence shown here is derived from an EMBL/GenBank/DDBJ whole genome shotgun (WGS) entry which is preliminary data.</text>
</comment>
<evidence type="ECO:0000259" key="5">
    <source>
        <dbReference type="PROSITE" id="PS51832"/>
    </source>
</evidence>
<name>A0ABR6YUA2_9FIRM</name>
<evidence type="ECO:0000313" key="6">
    <source>
        <dbReference type="EMBL" id="MBC3898772.1"/>
    </source>
</evidence>
<sequence length="365" mass="41571">MSTKILIVDDSTTDRLIISTMLADYQTLTASDGLEAMELIAKNPNIDLVILDLNMPRMNGFEVLEALQQEPEYRKIRTIILTNYDEIDNEVKGLKLGAVDYIRKPLNIQSLLIRINIHIKLKRIQNMIEQDNERLDAMVLKKTREVAATRDITIQALVGLLEVRNVESSKHTIRTQLIMKILCDHLRTKTKYKDILSEAYVQELVTTTPLHDIGKVGIPDNILLKPGRLTEDEFVIMKKHVNYGVNALQNEIYCDEDVPSFIKTAMEIVGAHHEKYDGSGYPRGLSGEDIPLPGRLMAIIDVYDALTSKRVYKSAYDFDYSIDLIRSECGKHFDPDIVTGFLEIKENVVEISRKFLQETHTAEVP</sequence>
<dbReference type="PANTHER" id="PTHR45228:SF5">
    <property type="entry name" value="CYCLIC DI-GMP PHOSPHODIESTERASE VC_1348-RELATED"/>
    <property type="match status" value="1"/>
</dbReference>
<dbReference type="SUPFAM" id="SSF109604">
    <property type="entry name" value="HD-domain/PDEase-like"/>
    <property type="match status" value="1"/>
</dbReference>
<dbReference type="SMART" id="SM00471">
    <property type="entry name" value="HDc"/>
    <property type="match status" value="1"/>
</dbReference>
<evidence type="ECO:0000256" key="2">
    <source>
        <dbReference type="ARBA" id="ARBA00024867"/>
    </source>
</evidence>
<dbReference type="InterPro" id="IPR003607">
    <property type="entry name" value="HD/PDEase_dom"/>
</dbReference>
<evidence type="ECO:0000256" key="1">
    <source>
        <dbReference type="ARBA" id="ARBA00018672"/>
    </source>
</evidence>
<dbReference type="InterPro" id="IPR037522">
    <property type="entry name" value="HD_GYP_dom"/>
</dbReference>
<dbReference type="SMART" id="SM00448">
    <property type="entry name" value="REC"/>
    <property type="match status" value="1"/>
</dbReference>